<evidence type="ECO:0000313" key="1">
    <source>
        <dbReference type="EMBL" id="GGE17432.1"/>
    </source>
</evidence>
<name>A0A917E9K3_9FLAO</name>
<dbReference type="Proteomes" id="UP000599688">
    <property type="component" value="Unassembled WGS sequence"/>
</dbReference>
<dbReference type="AlphaFoldDB" id="A0A917E9K3"/>
<keyword evidence="2" id="KW-1185">Reference proteome</keyword>
<gene>
    <name evidence="1" type="ORF">GCM10010831_18350</name>
</gene>
<accession>A0A917E9K3</accession>
<proteinExistence type="predicted"/>
<sequence>MGKIYTKKTPTKQILMPKKSTLNFILNYSKALHVQNYKGMQVDLIIN</sequence>
<dbReference type="EMBL" id="BMGL01000010">
    <property type="protein sequence ID" value="GGE17432.1"/>
    <property type="molecule type" value="Genomic_DNA"/>
</dbReference>
<comment type="caution">
    <text evidence="1">The sequence shown here is derived from an EMBL/GenBank/DDBJ whole genome shotgun (WGS) entry which is preliminary data.</text>
</comment>
<organism evidence="1 2">
    <name type="scientific">Psychroflexus salis</name>
    <dbReference type="NCBI Taxonomy" id="1526574"/>
    <lineage>
        <taxon>Bacteria</taxon>
        <taxon>Pseudomonadati</taxon>
        <taxon>Bacteroidota</taxon>
        <taxon>Flavobacteriia</taxon>
        <taxon>Flavobacteriales</taxon>
        <taxon>Flavobacteriaceae</taxon>
        <taxon>Psychroflexus</taxon>
    </lineage>
</organism>
<protein>
    <submittedName>
        <fullName evidence="1">Uncharacterized protein</fullName>
    </submittedName>
</protein>
<evidence type="ECO:0000313" key="2">
    <source>
        <dbReference type="Proteomes" id="UP000599688"/>
    </source>
</evidence>
<dbReference type="RefSeq" id="WP_188406550.1">
    <property type="nucleotide sequence ID" value="NZ_BMGL01000010.1"/>
</dbReference>
<reference evidence="1 2" key="1">
    <citation type="journal article" date="2014" name="Int. J. Syst. Evol. Microbiol.">
        <title>Complete genome sequence of Corynebacterium casei LMG S-19264T (=DSM 44701T), isolated from a smear-ripened cheese.</title>
        <authorList>
            <consortium name="US DOE Joint Genome Institute (JGI-PGF)"/>
            <person name="Walter F."/>
            <person name="Albersmeier A."/>
            <person name="Kalinowski J."/>
            <person name="Ruckert C."/>
        </authorList>
    </citation>
    <scope>NUCLEOTIDE SEQUENCE [LARGE SCALE GENOMIC DNA]</scope>
    <source>
        <strain evidence="1 2">CGMCC 1.12925</strain>
    </source>
</reference>